<reference evidence="2" key="1">
    <citation type="journal article" date="2020" name="Stud. Mycol.">
        <title>101 Dothideomycetes genomes: a test case for predicting lifestyles and emergence of pathogens.</title>
        <authorList>
            <person name="Haridas S."/>
            <person name="Albert R."/>
            <person name="Binder M."/>
            <person name="Bloem J."/>
            <person name="Labutti K."/>
            <person name="Salamov A."/>
            <person name="Andreopoulos B."/>
            <person name="Baker S."/>
            <person name="Barry K."/>
            <person name="Bills G."/>
            <person name="Bluhm B."/>
            <person name="Cannon C."/>
            <person name="Castanera R."/>
            <person name="Culley D."/>
            <person name="Daum C."/>
            <person name="Ezra D."/>
            <person name="Gonzalez J."/>
            <person name="Henrissat B."/>
            <person name="Kuo A."/>
            <person name="Liang C."/>
            <person name="Lipzen A."/>
            <person name="Lutzoni F."/>
            <person name="Magnuson J."/>
            <person name="Mondo S."/>
            <person name="Nolan M."/>
            <person name="Ohm R."/>
            <person name="Pangilinan J."/>
            <person name="Park H.-J."/>
            <person name="Ramirez L."/>
            <person name="Alfaro M."/>
            <person name="Sun H."/>
            <person name="Tritt A."/>
            <person name="Yoshinaga Y."/>
            <person name="Zwiers L.-H."/>
            <person name="Turgeon B."/>
            <person name="Goodwin S."/>
            <person name="Spatafora J."/>
            <person name="Crous P."/>
            <person name="Grigoriev I."/>
        </authorList>
    </citation>
    <scope>NUCLEOTIDE SEQUENCE</scope>
    <source>
        <strain evidence="2">CBS 260.36</strain>
    </source>
</reference>
<proteinExistence type="predicted"/>
<name>A0A9P4MBW6_9PEZI</name>
<evidence type="ECO:0000256" key="1">
    <source>
        <dbReference type="SAM" id="SignalP"/>
    </source>
</evidence>
<keyword evidence="3" id="KW-1185">Reference proteome</keyword>
<sequence length="101" mass="11886">MLFFKASLLATILAANILATKVQLIVRYMDSDEVMKKIRRSNVDVQRAKQLADWDGLWMNCFQATMLQHRVLRIWNPDPLPDAEKIDEYFQDMIKLLDDSR</sequence>
<accession>A0A9P4MBW6</accession>
<gene>
    <name evidence="2" type="ORF">K461DRAFT_283136</name>
</gene>
<evidence type="ECO:0000313" key="3">
    <source>
        <dbReference type="Proteomes" id="UP000799439"/>
    </source>
</evidence>
<comment type="caution">
    <text evidence="2">The sequence shown here is derived from an EMBL/GenBank/DDBJ whole genome shotgun (WGS) entry which is preliminary data.</text>
</comment>
<feature type="chain" id="PRO_5040120631" evidence="1">
    <location>
        <begin position="20"/>
        <end position="101"/>
    </location>
</feature>
<evidence type="ECO:0000313" key="2">
    <source>
        <dbReference type="EMBL" id="KAF2148050.1"/>
    </source>
</evidence>
<dbReference type="EMBL" id="ML996094">
    <property type="protein sequence ID" value="KAF2148050.1"/>
    <property type="molecule type" value="Genomic_DNA"/>
</dbReference>
<protein>
    <submittedName>
        <fullName evidence="2">Uncharacterized protein</fullName>
    </submittedName>
</protein>
<dbReference type="Proteomes" id="UP000799439">
    <property type="component" value="Unassembled WGS sequence"/>
</dbReference>
<dbReference type="AlphaFoldDB" id="A0A9P4MBW6"/>
<organism evidence="2 3">
    <name type="scientific">Myriangium duriaei CBS 260.36</name>
    <dbReference type="NCBI Taxonomy" id="1168546"/>
    <lineage>
        <taxon>Eukaryota</taxon>
        <taxon>Fungi</taxon>
        <taxon>Dikarya</taxon>
        <taxon>Ascomycota</taxon>
        <taxon>Pezizomycotina</taxon>
        <taxon>Dothideomycetes</taxon>
        <taxon>Dothideomycetidae</taxon>
        <taxon>Myriangiales</taxon>
        <taxon>Myriangiaceae</taxon>
        <taxon>Myriangium</taxon>
    </lineage>
</organism>
<feature type="signal peptide" evidence="1">
    <location>
        <begin position="1"/>
        <end position="19"/>
    </location>
</feature>
<keyword evidence="1" id="KW-0732">Signal</keyword>